<feature type="region of interest" description="Disordered" evidence="1">
    <location>
        <begin position="206"/>
        <end position="238"/>
    </location>
</feature>
<dbReference type="STRING" id="436010.A0A166FCX0"/>
<feature type="compositionally biased region" description="Polar residues" evidence="1">
    <location>
        <begin position="877"/>
        <end position="902"/>
    </location>
</feature>
<dbReference type="PANTHER" id="PTHR15696:SF36">
    <property type="entry name" value="NONSENSE-MEDIATED MRNA DECAY FACTOR"/>
    <property type="match status" value="1"/>
</dbReference>
<dbReference type="PANTHER" id="PTHR15696">
    <property type="entry name" value="SMG-7 SUPPRESSOR WITH MORPHOLOGICAL EFFECT ON GENITALIA PROTEIN 7"/>
    <property type="match status" value="1"/>
</dbReference>
<sequence>REAKGIQQSLKETLKTRDPWDKEVEFQRKNLRRQHLRLLLVHPYAKESKDVENLLWMQTSYAFISTYKQRIATLDRALQATPRNQPRQGGHGPVEYRKLMQRFRQFLAEEERFWAKLIDRLQRSFGLDEAHAAVASLGIAADDAVAPTDGDLSPRTLNGRNHFQFPLEEPSPSQSPADRAGRMAILSKAMVCLGDIARYRELYNESNGRPKAGHEESSPSRRGGRNKRGAPGMEPVSRARNYDKAQQCYEQARLLVPHEGNPSHQLAILASYQRDLFGSLVHYYRALCVLQPYDTASENLGVVLNKALDQWRNKIKREKDKGIEQESTALAPHLRVEMFKEKVVVLHALWRLGIDRMDATSPNHSEGVLEDFSSLLADRVLPIDLISKVIILSHGALWKHRTIRDPAIAGASAAQIEARIASHTLGLHRVLLEVGLVQLAESPPQDAAENDLAQRITATFRRMLPALRIASKWLRANFKYVLAGADKQETEKKKGQGHGVVISDLPAFWSSYAAFTSTLYRLFPAERLPALASPLEEDVDMRGFLPLKNLMAGDGQENSKATTQVHPNEEQLMRIADLMDDADALVRMEKSPLALRHTALAGQALAQSPSMIYVDTERPGRHIAPPSLNALSRRLDHSIGQPQVSDREEDAMTEVSRDDPVGDAFRQALGGADRMESDDDDEIVWNPRFIIQFNAALPSPVHAVLPLQVPSPPRAIPMSPVAQAFIPRSPAVQSPIKSGARSPQAAKPAVTIIPTHTTAQDLVNSIMSGPRLAEPPANLLHPSCLQSTAPQPKFLFGSEPPNVPGHSIWSMSLDNNSHNFSLPNSGFPSPRSFEAPVQTFSRSPQGLSQSPWPSSFEPESSSQHRLGRAFPADLSPHSPQTSNSNFVHRQAPSANVYSSPPEHSNPLGYASGSPQQLYSQPIHPFGRAPFVDPAIMGSSALHSNTDFAGYRNSAVHHDARMGQFGPVAIPQLWGNNG</sequence>
<dbReference type="AlphaFoldDB" id="A0A166FCX0"/>
<dbReference type="Gene3D" id="1.25.40.10">
    <property type="entry name" value="Tetratricopeptide repeat domain"/>
    <property type="match status" value="1"/>
</dbReference>
<dbReference type="InterPro" id="IPR011990">
    <property type="entry name" value="TPR-like_helical_dom_sf"/>
</dbReference>
<proteinExistence type="predicted"/>
<dbReference type="OrthoDB" id="69928at2759"/>
<dbReference type="InterPro" id="IPR019458">
    <property type="entry name" value="Est1-like_N"/>
</dbReference>
<feature type="compositionally biased region" description="Low complexity" evidence="1">
    <location>
        <begin position="848"/>
        <end position="863"/>
    </location>
</feature>
<organism evidence="4 5">
    <name type="scientific">Athelia psychrophila</name>
    <dbReference type="NCBI Taxonomy" id="1759441"/>
    <lineage>
        <taxon>Eukaryota</taxon>
        <taxon>Fungi</taxon>
        <taxon>Dikarya</taxon>
        <taxon>Basidiomycota</taxon>
        <taxon>Agaricomycotina</taxon>
        <taxon>Agaricomycetes</taxon>
        <taxon>Agaricomycetidae</taxon>
        <taxon>Atheliales</taxon>
        <taxon>Atheliaceae</taxon>
        <taxon>Athelia</taxon>
    </lineage>
</organism>
<feature type="compositionally biased region" description="Polar residues" evidence="1">
    <location>
        <begin position="838"/>
        <end position="847"/>
    </location>
</feature>
<dbReference type="InterPro" id="IPR045153">
    <property type="entry name" value="Est1/Ebs1-like"/>
</dbReference>
<evidence type="ECO:0000313" key="5">
    <source>
        <dbReference type="Proteomes" id="UP000076532"/>
    </source>
</evidence>
<feature type="domain" description="DNA/RNA-binding" evidence="2">
    <location>
        <begin position="245"/>
        <end position="549"/>
    </location>
</feature>
<keyword evidence="5" id="KW-1185">Reference proteome</keyword>
<gene>
    <name evidence="4" type="ORF">FIBSPDRAFT_748382</name>
</gene>
<evidence type="ECO:0000259" key="2">
    <source>
        <dbReference type="Pfam" id="PF10373"/>
    </source>
</evidence>
<evidence type="ECO:0000313" key="4">
    <source>
        <dbReference type="EMBL" id="KZP16671.1"/>
    </source>
</evidence>
<feature type="region of interest" description="Disordered" evidence="1">
    <location>
        <begin position="821"/>
        <end position="921"/>
    </location>
</feature>
<protein>
    <recommendedName>
        <fullName evidence="6">Protein SMG7</fullName>
    </recommendedName>
</protein>
<evidence type="ECO:0000256" key="1">
    <source>
        <dbReference type="SAM" id="MobiDB-lite"/>
    </source>
</evidence>
<accession>A0A166FCX0</accession>
<dbReference type="Pfam" id="PF10373">
    <property type="entry name" value="EST1_DNA_bind"/>
    <property type="match status" value="1"/>
</dbReference>
<feature type="region of interest" description="Disordered" evidence="1">
    <location>
        <begin position="144"/>
        <end position="179"/>
    </location>
</feature>
<evidence type="ECO:0008006" key="6">
    <source>
        <dbReference type="Google" id="ProtNLM"/>
    </source>
</evidence>
<feature type="non-terminal residue" evidence="4">
    <location>
        <position position="1"/>
    </location>
</feature>
<dbReference type="SUPFAM" id="SSF48452">
    <property type="entry name" value="TPR-like"/>
    <property type="match status" value="1"/>
</dbReference>
<name>A0A166FCX0_9AGAM</name>
<evidence type="ECO:0000259" key="3">
    <source>
        <dbReference type="Pfam" id="PF10374"/>
    </source>
</evidence>
<dbReference type="InterPro" id="IPR018834">
    <property type="entry name" value="DNA/RNA-bd_Est1-type"/>
</dbReference>
<reference evidence="4 5" key="1">
    <citation type="journal article" date="2016" name="Mol. Biol. Evol.">
        <title>Comparative Genomics of Early-Diverging Mushroom-Forming Fungi Provides Insights into the Origins of Lignocellulose Decay Capabilities.</title>
        <authorList>
            <person name="Nagy L.G."/>
            <person name="Riley R."/>
            <person name="Tritt A."/>
            <person name="Adam C."/>
            <person name="Daum C."/>
            <person name="Floudas D."/>
            <person name="Sun H."/>
            <person name="Yadav J.S."/>
            <person name="Pangilinan J."/>
            <person name="Larsson K.H."/>
            <person name="Matsuura K."/>
            <person name="Barry K."/>
            <person name="Labutti K."/>
            <person name="Kuo R."/>
            <person name="Ohm R.A."/>
            <person name="Bhattacharya S.S."/>
            <person name="Shirouzu T."/>
            <person name="Yoshinaga Y."/>
            <person name="Martin F.M."/>
            <person name="Grigoriev I.V."/>
            <person name="Hibbett D.S."/>
        </authorList>
    </citation>
    <scope>NUCLEOTIDE SEQUENCE [LARGE SCALE GENOMIC DNA]</scope>
    <source>
        <strain evidence="4 5">CBS 109695</strain>
    </source>
</reference>
<dbReference type="Pfam" id="PF10374">
    <property type="entry name" value="EST1"/>
    <property type="match status" value="1"/>
</dbReference>
<dbReference type="Proteomes" id="UP000076532">
    <property type="component" value="Unassembled WGS sequence"/>
</dbReference>
<dbReference type="EMBL" id="KV417590">
    <property type="protein sequence ID" value="KZP16671.1"/>
    <property type="molecule type" value="Genomic_DNA"/>
</dbReference>
<feature type="domain" description="Telomerase activating protein Est1-like N-terminal" evidence="3">
    <location>
        <begin position="50"/>
        <end position="204"/>
    </location>
</feature>